<evidence type="ECO:0000256" key="3">
    <source>
        <dbReference type="ARBA" id="ARBA00022970"/>
    </source>
</evidence>
<feature type="chain" id="PRO_5004304778" evidence="4">
    <location>
        <begin position="35"/>
        <end position="417"/>
    </location>
</feature>
<protein>
    <submittedName>
        <fullName evidence="6">Branched chain amino acid transport system substrate-binding protein</fullName>
    </submittedName>
</protein>
<dbReference type="InterPro" id="IPR028082">
    <property type="entry name" value="Peripla_BP_I"/>
</dbReference>
<sequence length="417" mass="44642">MLRSRALQAHWRIPRMRRIACVLLLLAQPVAARAQVSGDVVKIGVLTDMAGVTADITGKGSVVAAEMAVTEIGGAVLGKPIQIVSADHQHKADVGTAIARRWFDVEDVDAIVDVPNSGVALAVQSLAREKKRIVLYSGPGTTALTNEQCSPYGFHWTYDTYAVSHGTASAVVKAGGGTWFILASDYAFGHQLQQDATSVIAALGGKVLGSARHPLNTSDFSSFLLSAQSSGAKVIGLANAGNDTVNAMRQAGEFGLVQGGQSLAALILFLQDVHALGLRDAQGTYLTTASYWDMNEATRAWSKAFFAKTGMMPSMLHAGVYGAVRHYLKAVASAGTDDAGRVATTMRTIPVEDVFSEDASIREDGRVTRTMYLVRVKKPSDSKYPWDYFDIVRKIPPEKTVWPLAESKCPLVKASSR</sequence>
<keyword evidence="3" id="KW-0029">Amino-acid transport</keyword>
<evidence type="ECO:0000256" key="1">
    <source>
        <dbReference type="ARBA" id="ARBA00010062"/>
    </source>
</evidence>
<keyword evidence="3" id="KW-0813">Transport</keyword>
<dbReference type="AlphaFoldDB" id="Q89SY8"/>
<dbReference type="EMBL" id="BA000040">
    <property type="protein sequence ID" value="BAC47527.1"/>
    <property type="molecule type" value="Genomic_DNA"/>
</dbReference>
<dbReference type="STRING" id="224911.AAV28_08190"/>
<keyword evidence="2 4" id="KW-0732">Signal</keyword>
<dbReference type="OrthoDB" id="5794591at2"/>
<dbReference type="PANTHER" id="PTHR30483:SF6">
    <property type="entry name" value="PERIPLASMIC BINDING PROTEIN OF ABC TRANSPORTER FOR NATURAL AMINO ACIDS"/>
    <property type="match status" value="1"/>
</dbReference>
<dbReference type="GO" id="GO:0006865">
    <property type="term" value="P:amino acid transport"/>
    <property type="evidence" value="ECO:0007669"/>
    <property type="project" value="UniProtKB-KW"/>
</dbReference>
<dbReference type="PATRIC" id="fig|224911.5.peg.2193"/>
<evidence type="ECO:0000313" key="6">
    <source>
        <dbReference type="EMBL" id="BAC47527.1"/>
    </source>
</evidence>
<dbReference type="PhylomeDB" id="Q89SY8"/>
<feature type="signal peptide" evidence="4">
    <location>
        <begin position="1"/>
        <end position="34"/>
    </location>
</feature>
<dbReference type="InterPro" id="IPR028081">
    <property type="entry name" value="Leu-bd"/>
</dbReference>
<gene>
    <name evidence="6" type="ordered locus">blr2262</name>
</gene>
<dbReference type="PANTHER" id="PTHR30483">
    <property type="entry name" value="LEUCINE-SPECIFIC-BINDING PROTEIN"/>
    <property type="match status" value="1"/>
</dbReference>
<comment type="similarity">
    <text evidence="1">Belongs to the leucine-binding protein family.</text>
</comment>
<dbReference type="HOGENOM" id="CLU_027128_1_0_5"/>
<organism evidence="6 7">
    <name type="scientific">Bradyrhizobium diazoefficiens (strain JCM 10833 / BCRC 13528 / IAM 13628 / NBRC 14792 / USDA 110)</name>
    <dbReference type="NCBI Taxonomy" id="224911"/>
    <lineage>
        <taxon>Bacteria</taxon>
        <taxon>Pseudomonadati</taxon>
        <taxon>Pseudomonadota</taxon>
        <taxon>Alphaproteobacteria</taxon>
        <taxon>Hyphomicrobiales</taxon>
        <taxon>Nitrobacteraceae</taxon>
        <taxon>Bradyrhizobium</taxon>
    </lineage>
</organism>
<proteinExistence type="inferred from homology"/>
<evidence type="ECO:0000256" key="2">
    <source>
        <dbReference type="ARBA" id="ARBA00022729"/>
    </source>
</evidence>
<feature type="domain" description="Leucine-binding protein" evidence="5">
    <location>
        <begin position="41"/>
        <end position="377"/>
    </location>
</feature>
<dbReference type="InParanoid" id="Q89SY8"/>
<reference evidence="7" key="1">
    <citation type="journal article" date="2002" name="DNA Res.">
        <title>Complete genomic sequence of nitrogen-fixing symbiotic bacterium Bradyrhizobium japonicum USDA110.</title>
        <authorList>
            <person name="Kaneko T."/>
            <person name="Nakamura Y."/>
            <person name="Sato S."/>
            <person name="Minamisawa K."/>
            <person name="Uchiumi T."/>
            <person name="Sasamoto S."/>
            <person name="Watanabe A."/>
            <person name="Idesawa K."/>
            <person name="Iriguchi M."/>
            <person name="Kawashima K."/>
            <person name="Kohara M."/>
            <person name="Matsumoto M."/>
            <person name="Shimpo S."/>
            <person name="Tsuruoka H."/>
            <person name="Wada T."/>
            <person name="Yamada M."/>
            <person name="Tabata S."/>
        </authorList>
    </citation>
    <scope>NUCLEOTIDE SEQUENCE [LARGE SCALE GENOMIC DNA]</scope>
    <source>
        <strain evidence="7">JCM 10833 / BCRC 13528 / IAM 13628 / NBRC 14792 / USDA 110</strain>
    </source>
</reference>
<dbReference type="EnsemblBacteria" id="BAC47527">
    <property type="protein sequence ID" value="BAC47527"/>
    <property type="gene ID" value="BAC47527"/>
</dbReference>
<dbReference type="InterPro" id="IPR051010">
    <property type="entry name" value="BCAA_transport"/>
</dbReference>
<dbReference type="SUPFAM" id="SSF53822">
    <property type="entry name" value="Periplasmic binding protein-like I"/>
    <property type="match status" value="1"/>
</dbReference>
<dbReference type="eggNOG" id="COG0683">
    <property type="taxonomic scope" value="Bacteria"/>
</dbReference>
<evidence type="ECO:0000259" key="5">
    <source>
        <dbReference type="Pfam" id="PF13458"/>
    </source>
</evidence>
<keyword evidence="7" id="KW-1185">Reference proteome</keyword>
<dbReference type="Proteomes" id="UP000002526">
    <property type="component" value="Chromosome"/>
</dbReference>
<evidence type="ECO:0000313" key="7">
    <source>
        <dbReference type="Proteomes" id="UP000002526"/>
    </source>
</evidence>
<dbReference type="CDD" id="cd06327">
    <property type="entry name" value="PBP1_SBP-like"/>
    <property type="match status" value="1"/>
</dbReference>
<name>Q89SY8_BRADU</name>
<dbReference type="KEGG" id="bja:blr2262"/>
<evidence type="ECO:0000256" key="4">
    <source>
        <dbReference type="SAM" id="SignalP"/>
    </source>
</evidence>
<dbReference type="Gene3D" id="3.40.50.2300">
    <property type="match status" value="2"/>
</dbReference>
<accession>Q89SY8</accession>
<dbReference type="Pfam" id="PF13458">
    <property type="entry name" value="Peripla_BP_6"/>
    <property type="match status" value="1"/>
</dbReference>